<sequence length="227" mass="24449">MASDNPDELVASCQWWGRNYHSDSPNGFLPFSGPWHPSSISNRVNGGASVDKGNLTQLNEAIEKHQSSPLTPSIGLQIKQDENRFSSSKDTGKIFSSASSLFATPDNGLKALYEAIPQPSINYNLGNAIATTKSPVLPNTNGVLPNPNGAVDGKDSEKAPSFKQGQRSRLTFTKPSKSGVSIRSQANKGTVSDNRVARPPAEGKGRSQLLPRYWPKMTDQELLQISG</sequence>
<dbReference type="PANTHER" id="PTHR46245">
    <property type="entry name" value="B3 DOMAIN-CONTAINING PROTEIN OS07G0563300"/>
    <property type="match status" value="1"/>
</dbReference>
<comment type="caution">
    <text evidence="2">The sequence shown here is derived from an EMBL/GenBank/DDBJ whole genome shotgun (WGS) entry which is preliminary data.</text>
</comment>
<feature type="compositionally biased region" description="Polar residues" evidence="1">
    <location>
        <begin position="163"/>
        <end position="193"/>
    </location>
</feature>
<protein>
    <submittedName>
        <fullName evidence="2">B3 domain-containing transcription repressor VAL1-like isoform X1</fullName>
    </submittedName>
</protein>
<accession>A0A699LCL3</accession>
<dbReference type="EMBL" id="BKCJ010604240">
    <property type="protein sequence ID" value="GFB33330.1"/>
    <property type="molecule type" value="Genomic_DNA"/>
</dbReference>
<proteinExistence type="predicted"/>
<name>A0A699LCL3_TANCI</name>
<organism evidence="2">
    <name type="scientific">Tanacetum cinerariifolium</name>
    <name type="common">Dalmatian daisy</name>
    <name type="synonym">Chrysanthemum cinerariifolium</name>
    <dbReference type="NCBI Taxonomy" id="118510"/>
    <lineage>
        <taxon>Eukaryota</taxon>
        <taxon>Viridiplantae</taxon>
        <taxon>Streptophyta</taxon>
        <taxon>Embryophyta</taxon>
        <taxon>Tracheophyta</taxon>
        <taxon>Spermatophyta</taxon>
        <taxon>Magnoliopsida</taxon>
        <taxon>eudicotyledons</taxon>
        <taxon>Gunneridae</taxon>
        <taxon>Pentapetalae</taxon>
        <taxon>asterids</taxon>
        <taxon>campanulids</taxon>
        <taxon>Asterales</taxon>
        <taxon>Asteraceae</taxon>
        <taxon>Asteroideae</taxon>
        <taxon>Anthemideae</taxon>
        <taxon>Anthemidinae</taxon>
        <taxon>Tanacetum</taxon>
    </lineage>
</organism>
<dbReference type="AlphaFoldDB" id="A0A699LCL3"/>
<dbReference type="PANTHER" id="PTHR46245:SF3">
    <property type="entry name" value="B3 DOMAIN-CONTAINING TRANSCRIPTION REPRESSOR VAL1"/>
    <property type="match status" value="1"/>
</dbReference>
<feature type="region of interest" description="Disordered" evidence="1">
    <location>
        <begin position="138"/>
        <end position="215"/>
    </location>
</feature>
<reference evidence="2" key="1">
    <citation type="journal article" date="2019" name="Sci. Rep.">
        <title>Draft genome of Tanacetum cinerariifolium, the natural source of mosquito coil.</title>
        <authorList>
            <person name="Yamashiro T."/>
            <person name="Shiraishi A."/>
            <person name="Satake H."/>
            <person name="Nakayama K."/>
        </authorList>
    </citation>
    <scope>NUCLEOTIDE SEQUENCE</scope>
</reference>
<evidence type="ECO:0000313" key="2">
    <source>
        <dbReference type="EMBL" id="GFB33330.1"/>
    </source>
</evidence>
<gene>
    <name evidence="2" type="ORF">Tci_705301</name>
</gene>
<feature type="non-terminal residue" evidence="2">
    <location>
        <position position="227"/>
    </location>
</feature>
<evidence type="ECO:0000256" key="1">
    <source>
        <dbReference type="SAM" id="MobiDB-lite"/>
    </source>
</evidence>